<evidence type="ECO:0000256" key="1">
    <source>
        <dbReference type="ARBA" id="ARBA00022801"/>
    </source>
</evidence>
<evidence type="ECO:0000313" key="5">
    <source>
        <dbReference type="Proteomes" id="UP000250003"/>
    </source>
</evidence>
<feature type="active site" description="Acyl-thioester intermediate" evidence="2">
    <location>
        <position position="237"/>
    </location>
</feature>
<dbReference type="Proteomes" id="UP000250003">
    <property type="component" value="Chromosome"/>
</dbReference>
<reference evidence="5" key="1">
    <citation type="submission" date="2018-06" db="EMBL/GenBank/DDBJ databases">
        <title>Description of Blautia argi sp. nov., a new anaerobic isolated from dog feces.</title>
        <authorList>
            <person name="Chang Y.-H."/>
            <person name="Paek J."/>
            <person name="Shin Y."/>
        </authorList>
    </citation>
    <scope>NUCLEOTIDE SEQUENCE [LARGE SCALE GENOMIC DNA]</scope>
    <source>
        <strain evidence="5">KCTC 15426</strain>
    </source>
</reference>
<dbReference type="InterPro" id="IPR009835">
    <property type="entry name" value="SrtB"/>
</dbReference>
<keyword evidence="1" id="KW-0378">Hydrolase</keyword>
<accession>A0A2Z4U7I0</accession>
<evidence type="ECO:0000256" key="3">
    <source>
        <dbReference type="SAM" id="MobiDB-lite"/>
    </source>
</evidence>
<proteinExistence type="predicted"/>
<dbReference type="CDD" id="cd05826">
    <property type="entry name" value="Sortase_B"/>
    <property type="match status" value="1"/>
</dbReference>
<evidence type="ECO:0000313" key="4">
    <source>
        <dbReference type="EMBL" id="AWY96946.1"/>
    </source>
</evidence>
<keyword evidence="5" id="KW-1185">Reference proteome</keyword>
<dbReference type="OrthoDB" id="9806013at2"/>
<sequence length="257" mass="30029">MKKRRIAAILCILLGLLFGIVGICKYIEEKQAGEEYMELQKQAEKEEPDLQNPQPEKKEEKPSVEIPIDFKALQKQNPDVYAWIQIPETAVDYPVLQHSEDNGYYLNHTISGEKKAEGAIFTENYNTKTFQDPNTVIYGHDMKNGSMFQSLHKYMDRSFFDANRDITVYLPDKILHYKIFAAYLYDNRHLHLSFDFWDKEQYEGYLQQIFSMRNMNAFVDTNMEVTPEDKIITLSTCYAGISSQRYLVQAVLESIEE</sequence>
<dbReference type="SUPFAM" id="SSF63817">
    <property type="entry name" value="Sortase"/>
    <property type="match status" value="1"/>
</dbReference>
<dbReference type="Pfam" id="PF04203">
    <property type="entry name" value="Sortase"/>
    <property type="match status" value="1"/>
</dbReference>
<evidence type="ECO:0000256" key="2">
    <source>
        <dbReference type="PIRSR" id="PIRSR605754-1"/>
    </source>
</evidence>
<protein>
    <submittedName>
        <fullName evidence="4">SrtB family sortase</fullName>
    </submittedName>
</protein>
<dbReference type="AlphaFoldDB" id="A0A2Z4U7I0"/>
<name>A0A2Z4U7I0_9FIRM</name>
<feature type="region of interest" description="Disordered" evidence="3">
    <location>
        <begin position="41"/>
        <end position="64"/>
    </location>
</feature>
<dbReference type="InterPro" id="IPR023365">
    <property type="entry name" value="Sortase_dom-sf"/>
</dbReference>
<organism evidence="4 5">
    <name type="scientific">Blautia argi</name>
    <dbReference type="NCBI Taxonomy" id="1912897"/>
    <lineage>
        <taxon>Bacteria</taxon>
        <taxon>Bacillati</taxon>
        <taxon>Bacillota</taxon>
        <taxon>Clostridia</taxon>
        <taxon>Lachnospirales</taxon>
        <taxon>Lachnospiraceae</taxon>
        <taxon>Blautia</taxon>
    </lineage>
</organism>
<feature type="active site" description="Proton donor/acceptor" evidence="2">
    <location>
        <position position="140"/>
    </location>
</feature>
<dbReference type="RefSeq" id="WP_111917797.1">
    <property type="nucleotide sequence ID" value="NZ_CP030280.1"/>
</dbReference>
<dbReference type="Gene3D" id="2.40.260.10">
    <property type="entry name" value="Sortase"/>
    <property type="match status" value="1"/>
</dbReference>
<dbReference type="NCBIfam" id="TIGR03064">
    <property type="entry name" value="sortase_srtB"/>
    <property type="match status" value="1"/>
</dbReference>
<dbReference type="EMBL" id="CP030280">
    <property type="protein sequence ID" value="AWY96946.1"/>
    <property type="molecule type" value="Genomic_DNA"/>
</dbReference>
<dbReference type="GO" id="GO:0016787">
    <property type="term" value="F:hydrolase activity"/>
    <property type="evidence" value="ECO:0007669"/>
    <property type="project" value="UniProtKB-KW"/>
</dbReference>
<gene>
    <name evidence="4" type="primary">srtB</name>
    <name evidence="4" type="ORF">DQQ01_00895</name>
</gene>
<dbReference type="KEGG" id="blau:DQQ01_00895"/>
<dbReference type="InterPro" id="IPR005754">
    <property type="entry name" value="Sortase"/>
</dbReference>